<feature type="compositionally biased region" description="Basic and acidic residues" evidence="1">
    <location>
        <begin position="17"/>
        <end position="32"/>
    </location>
</feature>
<dbReference type="EMBL" id="SRLO01001229">
    <property type="protein sequence ID" value="TNN39981.1"/>
    <property type="molecule type" value="Genomic_DNA"/>
</dbReference>
<name>A0A4Z2FGA5_9TELE</name>
<dbReference type="AlphaFoldDB" id="A0A4Z2FGA5"/>
<evidence type="ECO:0000313" key="3">
    <source>
        <dbReference type="Proteomes" id="UP000314294"/>
    </source>
</evidence>
<evidence type="ECO:0000256" key="1">
    <source>
        <dbReference type="SAM" id="MobiDB-lite"/>
    </source>
</evidence>
<dbReference type="Proteomes" id="UP000314294">
    <property type="component" value="Unassembled WGS sequence"/>
</dbReference>
<gene>
    <name evidence="2" type="ORF">EYF80_049857</name>
</gene>
<evidence type="ECO:0000313" key="2">
    <source>
        <dbReference type="EMBL" id="TNN39981.1"/>
    </source>
</evidence>
<accession>A0A4Z2FGA5</accession>
<keyword evidence="3" id="KW-1185">Reference proteome</keyword>
<protein>
    <submittedName>
        <fullName evidence="2">Uncharacterized protein</fullName>
    </submittedName>
</protein>
<sequence length="64" mass="7557">MRAIFGLSEASGTSSSWEKREEQQPRLAEHRHPFPWTKIRSQRKQEILNLESKVHVTRLGWKGE</sequence>
<proteinExistence type="predicted"/>
<reference evidence="2 3" key="1">
    <citation type="submission" date="2019-03" db="EMBL/GenBank/DDBJ databases">
        <title>First draft genome of Liparis tanakae, snailfish: a comprehensive survey of snailfish specific genes.</title>
        <authorList>
            <person name="Kim W."/>
            <person name="Song I."/>
            <person name="Jeong J.-H."/>
            <person name="Kim D."/>
            <person name="Kim S."/>
            <person name="Ryu S."/>
            <person name="Song J.Y."/>
            <person name="Lee S.K."/>
        </authorList>
    </citation>
    <scope>NUCLEOTIDE SEQUENCE [LARGE SCALE GENOMIC DNA]</scope>
    <source>
        <tissue evidence="2">Muscle</tissue>
    </source>
</reference>
<feature type="region of interest" description="Disordered" evidence="1">
    <location>
        <begin position="1"/>
        <end position="33"/>
    </location>
</feature>
<organism evidence="2 3">
    <name type="scientific">Liparis tanakae</name>
    <name type="common">Tanaka's snailfish</name>
    <dbReference type="NCBI Taxonomy" id="230148"/>
    <lineage>
        <taxon>Eukaryota</taxon>
        <taxon>Metazoa</taxon>
        <taxon>Chordata</taxon>
        <taxon>Craniata</taxon>
        <taxon>Vertebrata</taxon>
        <taxon>Euteleostomi</taxon>
        <taxon>Actinopterygii</taxon>
        <taxon>Neopterygii</taxon>
        <taxon>Teleostei</taxon>
        <taxon>Neoteleostei</taxon>
        <taxon>Acanthomorphata</taxon>
        <taxon>Eupercaria</taxon>
        <taxon>Perciformes</taxon>
        <taxon>Cottioidei</taxon>
        <taxon>Cottales</taxon>
        <taxon>Liparidae</taxon>
        <taxon>Liparis</taxon>
    </lineage>
</organism>
<comment type="caution">
    <text evidence="2">The sequence shown here is derived from an EMBL/GenBank/DDBJ whole genome shotgun (WGS) entry which is preliminary data.</text>
</comment>